<sequence>MAVYYRQKIQAEVIPGGRRYCHKTARLPFIFVRSLATNEGCSNLPVATDPTSGYRGTINPLLIITLLEVD</sequence>
<accession>A0A1V9G9I5</accession>
<comment type="caution">
    <text evidence="1">The sequence shown here is derived from an EMBL/GenBank/DDBJ whole genome shotgun (WGS) entry which is preliminary data.</text>
</comment>
<evidence type="ECO:0000313" key="2">
    <source>
        <dbReference type="Proteomes" id="UP000192796"/>
    </source>
</evidence>
<dbReference type="Proteomes" id="UP000192796">
    <property type="component" value="Unassembled WGS sequence"/>
</dbReference>
<dbReference type="STRING" id="1703345.A3860_02890"/>
<reference evidence="1 2" key="1">
    <citation type="submission" date="2016-03" db="EMBL/GenBank/DDBJ databases">
        <title>Niastella vici sp. nov., isolated from farmland soil.</title>
        <authorList>
            <person name="Chen L."/>
            <person name="Wang D."/>
            <person name="Yang S."/>
            <person name="Wang G."/>
        </authorList>
    </citation>
    <scope>NUCLEOTIDE SEQUENCE [LARGE SCALE GENOMIC DNA]</scope>
    <source>
        <strain evidence="1 2">DJ57</strain>
    </source>
</reference>
<protein>
    <submittedName>
        <fullName evidence="1">Uncharacterized protein</fullName>
    </submittedName>
</protein>
<organism evidence="1 2">
    <name type="scientific">Niastella vici</name>
    <dbReference type="NCBI Taxonomy" id="1703345"/>
    <lineage>
        <taxon>Bacteria</taxon>
        <taxon>Pseudomonadati</taxon>
        <taxon>Bacteroidota</taxon>
        <taxon>Chitinophagia</taxon>
        <taxon>Chitinophagales</taxon>
        <taxon>Chitinophagaceae</taxon>
        <taxon>Niastella</taxon>
    </lineage>
</organism>
<keyword evidence="2" id="KW-1185">Reference proteome</keyword>
<gene>
    <name evidence="1" type="ORF">A3860_02890</name>
</gene>
<proteinExistence type="predicted"/>
<dbReference type="AlphaFoldDB" id="A0A1V9G9I5"/>
<evidence type="ECO:0000313" key="1">
    <source>
        <dbReference type="EMBL" id="OQP67315.1"/>
    </source>
</evidence>
<name>A0A1V9G9I5_9BACT</name>
<dbReference type="EMBL" id="LVYD01000001">
    <property type="protein sequence ID" value="OQP67315.1"/>
    <property type="molecule type" value="Genomic_DNA"/>
</dbReference>